<dbReference type="AlphaFoldDB" id="A0A139KTY1"/>
<dbReference type="InterPro" id="IPR021638">
    <property type="entry name" value="DUF3244"/>
</dbReference>
<evidence type="ECO:0000313" key="1">
    <source>
        <dbReference type="EMBL" id="KXT42640.1"/>
    </source>
</evidence>
<evidence type="ECO:0008006" key="3">
    <source>
        <dbReference type="Google" id="ProtNLM"/>
    </source>
</evidence>
<dbReference type="RefSeq" id="WP_061437958.1">
    <property type="nucleotide sequence ID" value="NZ_KQ968737.1"/>
</dbReference>
<comment type="caution">
    <text evidence="1">The sequence shown here is derived from an EMBL/GenBank/DDBJ whole genome shotgun (WGS) entry which is preliminary data.</text>
</comment>
<dbReference type="PATRIC" id="fig|329854.7.peg.4781"/>
<protein>
    <recommendedName>
        <fullName evidence="3">DUF3244 domain-containing protein</fullName>
    </recommendedName>
</protein>
<dbReference type="EMBL" id="LTDF01000165">
    <property type="protein sequence ID" value="KXT42640.1"/>
    <property type="molecule type" value="Genomic_DNA"/>
</dbReference>
<dbReference type="Proteomes" id="UP000070319">
    <property type="component" value="Unassembled WGS sequence"/>
</dbReference>
<sequence>MKTRFIFYFIVSFYLLSIGEIRANPNALLDRVEIKLSVNDVPFKPNGPKKGNRSISMPIPISAFLNDVQIIGLEFYESIGKVEIIISQDGVTVYSSSENIESQTFKSIQLPQGLPGCYLLEIQGENGAYAFAYFKL</sequence>
<reference evidence="1 2" key="1">
    <citation type="submission" date="2016-02" db="EMBL/GenBank/DDBJ databases">
        <authorList>
            <person name="Wen L."/>
            <person name="He K."/>
            <person name="Yang H."/>
        </authorList>
    </citation>
    <scope>NUCLEOTIDE SEQUENCE [LARGE SCALE GENOMIC DNA]</scope>
    <source>
        <strain evidence="1 2">KLE1704</strain>
    </source>
</reference>
<evidence type="ECO:0000313" key="2">
    <source>
        <dbReference type="Proteomes" id="UP000070319"/>
    </source>
</evidence>
<organism evidence="1">
    <name type="scientific">Bacteroides intestinalis</name>
    <dbReference type="NCBI Taxonomy" id="329854"/>
    <lineage>
        <taxon>Bacteria</taxon>
        <taxon>Pseudomonadati</taxon>
        <taxon>Bacteroidota</taxon>
        <taxon>Bacteroidia</taxon>
        <taxon>Bacteroidales</taxon>
        <taxon>Bacteroidaceae</taxon>
        <taxon>Bacteroides</taxon>
    </lineage>
</organism>
<proteinExistence type="predicted"/>
<dbReference type="Gene3D" id="2.60.40.3080">
    <property type="match status" value="1"/>
</dbReference>
<gene>
    <name evidence="1" type="ORF">HMPREF2531_04709</name>
</gene>
<dbReference type="Pfam" id="PF11589">
    <property type="entry name" value="DUF3244"/>
    <property type="match status" value="1"/>
</dbReference>
<accession>A0A139KTY1</accession>
<name>A0A139KTY1_9BACE</name>